<dbReference type="OrthoDB" id="9812754at2"/>
<dbReference type="InterPro" id="IPR011008">
    <property type="entry name" value="Dimeric_a/b-barrel"/>
</dbReference>
<name>A0A1B7IUX6_9ENTR</name>
<feature type="domain" description="ABM" evidence="2">
    <location>
        <begin position="137"/>
        <end position="226"/>
    </location>
</feature>
<dbReference type="PANTHER" id="PTHR33336:SF3">
    <property type="entry name" value="ABM DOMAIN-CONTAINING PROTEIN"/>
    <property type="match status" value="1"/>
</dbReference>
<evidence type="ECO:0000313" key="3">
    <source>
        <dbReference type="EMBL" id="OAT33661.1"/>
    </source>
</evidence>
<dbReference type="Gene3D" id="3.30.70.100">
    <property type="match status" value="1"/>
</dbReference>
<feature type="signal peptide" evidence="1">
    <location>
        <begin position="1"/>
        <end position="19"/>
    </location>
</feature>
<dbReference type="Pfam" id="PF03992">
    <property type="entry name" value="ABM"/>
    <property type="match status" value="2"/>
</dbReference>
<dbReference type="InterPro" id="IPR007138">
    <property type="entry name" value="ABM_dom"/>
</dbReference>
<dbReference type="SUPFAM" id="SSF54909">
    <property type="entry name" value="Dimeric alpha+beta barrel"/>
    <property type="match status" value="2"/>
</dbReference>
<dbReference type="InterPro" id="IPR050744">
    <property type="entry name" value="AI-2_Isomerase_LsrG"/>
</dbReference>
<dbReference type="GO" id="GO:0003824">
    <property type="term" value="F:catalytic activity"/>
    <property type="evidence" value="ECO:0007669"/>
    <property type="project" value="TreeGrafter"/>
</dbReference>
<proteinExistence type="predicted"/>
<dbReference type="AlphaFoldDB" id="A0A1B7IUX6"/>
<feature type="chain" id="PRO_5008594447" description="ABM domain-containing protein" evidence="1">
    <location>
        <begin position="20"/>
        <end position="242"/>
    </location>
</feature>
<reference evidence="3 4" key="1">
    <citation type="submission" date="2016-04" db="EMBL/GenBank/DDBJ databases">
        <title>ATOL: Assembling a taxonomically balanced genome-scale reconstruction of the evolutionary history of the Enterobacteriaceae.</title>
        <authorList>
            <person name="Plunkett G.III."/>
            <person name="Neeno-Eckwall E.C."/>
            <person name="Glasner J.D."/>
            <person name="Perna N.T."/>
        </authorList>
    </citation>
    <scope>NUCLEOTIDE SEQUENCE [LARGE SCALE GENOMIC DNA]</scope>
    <source>
        <strain evidence="3 4">ATCC 51605</strain>
    </source>
</reference>
<keyword evidence="1" id="KW-0732">Signal</keyword>
<evidence type="ECO:0000259" key="2">
    <source>
        <dbReference type="PROSITE" id="PS51725"/>
    </source>
</evidence>
<dbReference type="Proteomes" id="UP000078410">
    <property type="component" value="Unassembled WGS sequence"/>
</dbReference>
<evidence type="ECO:0000313" key="4">
    <source>
        <dbReference type="Proteomes" id="UP000078410"/>
    </source>
</evidence>
<dbReference type="PROSITE" id="PS51725">
    <property type="entry name" value="ABM"/>
    <property type="match status" value="1"/>
</dbReference>
<comment type="caution">
    <text evidence="3">The sequence shown here is derived from an EMBL/GenBank/DDBJ whole genome shotgun (WGS) entry which is preliminary data.</text>
</comment>
<gene>
    <name evidence="3" type="ORF">M975_1022</name>
</gene>
<dbReference type="EMBL" id="LXER01000007">
    <property type="protein sequence ID" value="OAT33661.1"/>
    <property type="molecule type" value="Genomic_DNA"/>
</dbReference>
<dbReference type="RefSeq" id="WP_074388324.1">
    <property type="nucleotide sequence ID" value="NZ_LXER01000007.1"/>
</dbReference>
<organism evidence="3 4">
    <name type="scientific">Buttiauxella brennerae ATCC 51605</name>
    <dbReference type="NCBI Taxonomy" id="1354251"/>
    <lineage>
        <taxon>Bacteria</taxon>
        <taxon>Pseudomonadati</taxon>
        <taxon>Pseudomonadota</taxon>
        <taxon>Gammaproteobacteria</taxon>
        <taxon>Enterobacterales</taxon>
        <taxon>Enterobacteriaceae</taxon>
        <taxon>Buttiauxella</taxon>
    </lineage>
</organism>
<dbReference type="PATRIC" id="fig|1354251.4.peg.1041"/>
<protein>
    <recommendedName>
        <fullName evidence="2">ABM domain-containing protein</fullName>
    </recommendedName>
</protein>
<evidence type="ECO:0000256" key="1">
    <source>
        <dbReference type="SAM" id="SignalP"/>
    </source>
</evidence>
<sequence>MKAGISVSLLLALSCSAVAQGQKISVPPVFNIFELVIKQDKNSAYDSLAEKNITASVTGESGTLAMYSANKKTNPLVAYVFEIYADGDAYDKHLNSTSYKEFLRNSPDILQASQKRRIDVAPQFLADKLFEQSDNTINNFVIVDVKPEFGQAFRHVVLPEMAQSIKLEEGVLAMYAAIDKANPNRWYFYEIYASEEAYQAHRLTPHFKEYIEQTAEMTSYKEAIAIKPGKLMNKGGLMYEIE</sequence>
<accession>A0A1B7IUX6</accession>
<keyword evidence="4" id="KW-1185">Reference proteome</keyword>
<dbReference type="PROSITE" id="PS51257">
    <property type="entry name" value="PROKAR_LIPOPROTEIN"/>
    <property type="match status" value="1"/>
</dbReference>
<dbReference type="PANTHER" id="PTHR33336">
    <property type="entry name" value="QUINOL MONOOXYGENASE YGIN-RELATED"/>
    <property type="match status" value="1"/>
</dbReference>